<evidence type="ECO:0000256" key="2">
    <source>
        <dbReference type="ARBA" id="ARBA00022741"/>
    </source>
</evidence>
<comment type="catalytic activity">
    <reaction evidence="8">
        <text>Couples ATP hydrolysis with the unwinding of duplex DNA by translocating in the 3'-5' direction.</text>
        <dbReference type="EC" id="5.6.2.4"/>
    </reaction>
</comment>
<feature type="coiled-coil region" evidence="10">
    <location>
        <begin position="46"/>
        <end position="80"/>
    </location>
</feature>
<feature type="compositionally biased region" description="Polar residues" evidence="11">
    <location>
        <begin position="14"/>
        <end position="25"/>
    </location>
</feature>
<dbReference type="SMART" id="SM00487">
    <property type="entry name" value="DEXDc"/>
    <property type="match status" value="1"/>
</dbReference>
<dbReference type="PROSITE" id="PS51192">
    <property type="entry name" value="HELICASE_ATP_BIND_1"/>
    <property type="match status" value="1"/>
</dbReference>
<dbReference type="Pfam" id="PF00270">
    <property type="entry name" value="DEAD"/>
    <property type="match status" value="1"/>
</dbReference>
<dbReference type="GO" id="GO:0043138">
    <property type="term" value="F:3'-5' DNA helicase activity"/>
    <property type="evidence" value="ECO:0007669"/>
    <property type="project" value="UniProtKB-EC"/>
</dbReference>
<dbReference type="NCBIfam" id="TIGR00614">
    <property type="entry name" value="recQ_fam"/>
    <property type="match status" value="1"/>
</dbReference>
<dbReference type="GO" id="GO:0009378">
    <property type="term" value="F:four-way junction helicase activity"/>
    <property type="evidence" value="ECO:0007669"/>
    <property type="project" value="TreeGrafter"/>
</dbReference>
<protein>
    <recommendedName>
        <fullName evidence="9">DNA 3'-5' helicase</fullName>
        <ecNumber evidence="9">5.6.2.4</ecNumber>
    </recommendedName>
</protein>
<evidence type="ECO:0000313" key="14">
    <source>
        <dbReference type="EMBL" id="PPQ71505.1"/>
    </source>
</evidence>
<dbReference type="Proteomes" id="UP000284842">
    <property type="component" value="Unassembled WGS sequence"/>
</dbReference>
<keyword evidence="3" id="KW-0378">Hydrolase</keyword>
<accession>A0A409VZ29</accession>
<keyword evidence="15" id="KW-1185">Reference proteome</keyword>
<keyword evidence="6" id="KW-0238">DNA-binding</keyword>
<feature type="compositionally biased region" description="Acidic residues" evidence="11">
    <location>
        <begin position="817"/>
        <end position="826"/>
    </location>
</feature>
<gene>
    <name evidence="14" type="ORF">CVT24_006469</name>
</gene>
<dbReference type="InterPro" id="IPR014001">
    <property type="entry name" value="Helicase_ATP-bd"/>
</dbReference>
<feature type="region of interest" description="Disordered" evidence="11">
    <location>
        <begin position="11"/>
        <end position="38"/>
    </location>
</feature>
<keyword evidence="7" id="KW-0413">Isomerase</keyword>
<dbReference type="InterPro" id="IPR004589">
    <property type="entry name" value="DNA_helicase_ATP-dep_RecQ"/>
</dbReference>
<dbReference type="AlphaFoldDB" id="A0A409VZ29"/>
<comment type="similarity">
    <text evidence="1">Belongs to the helicase family. RecQ subfamily.</text>
</comment>
<dbReference type="SMART" id="SM00490">
    <property type="entry name" value="HELICc"/>
    <property type="match status" value="1"/>
</dbReference>
<sequence>MPYILEYSRKEHIANTSRAGPSQPKNSRRVNGSKDDNEQDRLHSQIAEMEMLIEGFDAEIAQLQHQKQLHLTKKKDLENRLQALKRFSSYGRAGEQTINYQTDTFAWDEGLKARMKAVFGIDNFRLCQRGACNANMDRRDIVCIMPTGGGKSLTYQLPALLSPGCTLVISPLISLMTDQVMHLEEAGVEAVMLNSATSKAKKTQIINALQSMARGGGSNAGKEIKLCYVTPERMKADKSFIGLLQKLYEAKKLTRVVIDEAHCVSQLGHDFRPDYKELHTLRKLFPAVPIMALSATCGPQVLADLIQILGLKDPVDGNSASPEGTVYFSAPLYRKNLHYKVVPKPEKAEVVLTDIRDYILEKYPDSTGIIYCFTIKDTETVAEKLRDISEGKIKTGVYHARVSDVDKHKLHVDWRNGKVKVVCATIAFGMGIDKGDVRFVIHHSISKSLEGFYQETGRAGRDGQDSDCVLYYRPQDGVTLSAVVCSERDADKKSSLLFSSSGFAGAFRFADTSPICLVALDLLFAFSFLNRYFSHSSQLSVSSWSTEEQSALDPCGHCDNCLRAKETIDRKDVTLASWQLLKIVQFVRQSGGKVTLGSLVSWARGGKSGAFETRTGRKGKNRETQSLDLQSLTGGPVDLSRGDLEHLIIRLLVSDYLKEEIVQNAYAANAYLKMESYKAQTLTSRTRQFIESGGGSRIEFDFLIPLSKAKKAAKATSTVPRKRAATTGTKEKGKGKATARNIEIEDDASDDSVEVVGNANCGKIQSSNSGILQDETDVECSSSDEDFGWTFDMRQEPQAKRRRTSPIANNKYSLQNNDDEVIELSD</sequence>
<dbReference type="InterPro" id="IPR001650">
    <property type="entry name" value="Helicase_C-like"/>
</dbReference>
<evidence type="ECO:0000256" key="1">
    <source>
        <dbReference type="ARBA" id="ARBA00005446"/>
    </source>
</evidence>
<keyword evidence="10" id="KW-0175">Coiled coil</keyword>
<dbReference type="OrthoDB" id="10261556at2759"/>
<feature type="region of interest" description="Disordered" evidence="11">
    <location>
        <begin position="714"/>
        <end position="746"/>
    </location>
</feature>
<evidence type="ECO:0000256" key="9">
    <source>
        <dbReference type="ARBA" id="ARBA00034808"/>
    </source>
</evidence>
<dbReference type="GO" id="GO:0003677">
    <property type="term" value="F:DNA binding"/>
    <property type="evidence" value="ECO:0007669"/>
    <property type="project" value="UniProtKB-KW"/>
</dbReference>
<evidence type="ECO:0000256" key="8">
    <source>
        <dbReference type="ARBA" id="ARBA00034617"/>
    </source>
</evidence>
<keyword evidence="2" id="KW-0547">Nucleotide-binding</keyword>
<evidence type="ECO:0000259" key="12">
    <source>
        <dbReference type="PROSITE" id="PS51192"/>
    </source>
</evidence>
<name>A0A409VZ29_9AGAR</name>
<dbReference type="EC" id="5.6.2.4" evidence="9"/>
<evidence type="ECO:0000256" key="5">
    <source>
        <dbReference type="ARBA" id="ARBA00022840"/>
    </source>
</evidence>
<dbReference type="FunFam" id="3.40.50.300:FF:000296">
    <property type="entry name" value="ATP-dependent DNA helicase RecQ"/>
    <property type="match status" value="1"/>
</dbReference>
<feature type="domain" description="Helicase ATP-binding" evidence="12">
    <location>
        <begin position="132"/>
        <end position="315"/>
    </location>
</feature>
<dbReference type="InterPro" id="IPR036388">
    <property type="entry name" value="WH-like_DNA-bd_sf"/>
</dbReference>
<evidence type="ECO:0000256" key="4">
    <source>
        <dbReference type="ARBA" id="ARBA00022806"/>
    </source>
</evidence>
<evidence type="ECO:0000256" key="11">
    <source>
        <dbReference type="SAM" id="MobiDB-lite"/>
    </source>
</evidence>
<evidence type="ECO:0000259" key="13">
    <source>
        <dbReference type="PROSITE" id="PS51194"/>
    </source>
</evidence>
<dbReference type="InterPro" id="IPR027417">
    <property type="entry name" value="P-loop_NTPase"/>
</dbReference>
<keyword evidence="4" id="KW-0347">Helicase</keyword>
<feature type="domain" description="Helicase C-terminal" evidence="13">
    <location>
        <begin position="354"/>
        <end position="504"/>
    </location>
</feature>
<evidence type="ECO:0000256" key="6">
    <source>
        <dbReference type="ARBA" id="ARBA00023125"/>
    </source>
</evidence>
<dbReference type="PANTHER" id="PTHR13710:SF105">
    <property type="entry name" value="ATP-DEPENDENT DNA HELICASE Q1"/>
    <property type="match status" value="1"/>
</dbReference>
<dbReference type="Gene3D" id="1.10.10.10">
    <property type="entry name" value="Winged helix-like DNA-binding domain superfamily/Winged helix DNA-binding domain"/>
    <property type="match status" value="1"/>
</dbReference>
<organism evidence="14 15">
    <name type="scientific">Panaeolus cyanescens</name>
    <dbReference type="NCBI Taxonomy" id="181874"/>
    <lineage>
        <taxon>Eukaryota</taxon>
        <taxon>Fungi</taxon>
        <taxon>Dikarya</taxon>
        <taxon>Basidiomycota</taxon>
        <taxon>Agaricomycotina</taxon>
        <taxon>Agaricomycetes</taxon>
        <taxon>Agaricomycetidae</taxon>
        <taxon>Agaricales</taxon>
        <taxon>Agaricineae</taxon>
        <taxon>Galeropsidaceae</taxon>
        <taxon>Panaeolus</taxon>
    </lineage>
</organism>
<feature type="compositionally biased region" description="Acidic residues" evidence="11">
    <location>
        <begin position="774"/>
        <end position="787"/>
    </location>
</feature>
<evidence type="ECO:0000256" key="7">
    <source>
        <dbReference type="ARBA" id="ARBA00023235"/>
    </source>
</evidence>
<dbReference type="PANTHER" id="PTHR13710">
    <property type="entry name" value="DNA HELICASE RECQ FAMILY MEMBER"/>
    <property type="match status" value="1"/>
</dbReference>
<feature type="compositionally biased region" description="Polar residues" evidence="11">
    <location>
        <begin position="806"/>
        <end position="816"/>
    </location>
</feature>
<reference evidence="14 15" key="1">
    <citation type="journal article" date="2018" name="Evol. Lett.">
        <title>Horizontal gene cluster transfer increased hallucinogenic mushroom diversity.</title>
        <authorList>
            <person name="Reynolds H.T."/>
            <person name="Vijayakumar V."/>
            <person name="Gluck-Thaler E."/>
            <person name="Korotkin H.B."/>
            <person name="Matheny P.B."/>
            <person name="Slot J.C."/>
        </authorList>
    </citation>
    <scope>NUCLEOTIDE SEQUENCE [LARGE SCALE GENOMIC DNA]</scope>
    <source>
        <strain evidence="14 15">2629</strain>
    </source>
</reference>
<dbReference type="GO" id="GO:0005524">
    <property type="term" value="F:ATP binding"/>
    <property type="evidence" value="ECO:0007669"/>
    <property type="project" value="UniProtKB-KW"/>
</dbReference>
<dbReference type="STRING" id="181874.A0A409VZ29"/>
<dbReference type="GO" id="GO:0016787">
    <property type="term" value="F:hydrolase activity"/>
    <property type="evidence" value="ECO:0007669"/>
    <property type="project" value="UniProtKB-KW"/>
</dbReference>
<dbReference type="GO" id="GO:0005737">
    <property type="term" value="C:cytoplasm"/>
    <property type="evidence" value="ECO:0007669"/>
    <property type="project" value="TreeGrafter"/>
</dbReference>
<dbReference type="GO" id="GO:0005694">
    <property type="term" value="C:chromosome"/>
    <property type="evidence" value="ECO:0007669"/>
    <property type="project" value="TreeGrafter"/>
</dbReference>
<dbReference type="GO" id="GO:0000724">
    <property type="term" value="P:double-strand break repair via homologous recombination"/>
    <property type="evidence" value="ECO:0007669"/>
    <property type="project" value="TreeGrafter"/>
</dbReference>
<dbReference type="Pfam" id="PF00271">
    <property type="entry name" value="Helicase_C"/>
    <property type="match status" value="1"/>
</dbReference>
<dbReference type="EMBL" id="NHTK01005912">
    <property type="protein sequence ID" value="PPQ71505.1"/>
    <property type="molecule type" value="Genomic_DNA"/>
</dbReference>
<dbReference type="InterPro" id="IPR011545">
    <property type="entry name" value="DEAD/DEAH_box_helicase_dom"/>
</dbReference>
<evidence type="ECO:0000256" key="10">
    <source>
        <dbReference type="SAM" id="Coils"/>
    </source>
</evidence>
<evidence type="ECO:0000313" key="15">
    <source>
        <dbReference type="Proteomes" id="UP000284842"/>
    </source>
</evidence>
<dbReference type="CDD" id="cd18794">
    <property type="entry name" value="SF2_C_RecQ"/>
    <property type="match status" value="1"/>
</dbReference>
<dbReference type="InParanoid" id="A0A409VZ29"/>
<proteinExistence type="inferred from homology"/>
<dbReference type="SUPFAM" id="SSF52540">
    <property type="entry name" value="P-loop containing nucleoside triphosphate hydrolases"/>
    <property type="match status" value="1"/>
</dbReference>
<comment type="caution">
    <text evidence="14">The sequence shown here is derived from an EMBL/GenBank/DDBJ whole genome shotgun (WGS) entry which is preliminary data.</text>
</comment>
<evidence type="ECO:0000256" key="3">
    <source>
        <dbReference type="ARBA" id="ARBA00022801"/>
    </source>
</evidence>
<dbReference type="Gene3D" id="3.40.50.300">
    <property type="entry name" value="P-loop containing nucleotide triphosphate hydrolases"/>
    <property type="match status" value="2"/>
</dbReference>
<dbReference type="PROSITE" id="PS51194">
    <property type="entry name" value="HELICASE_CTER"/>
    <property type="match status" value="1"/>
</dbReference>
<feature type="region of interest" description="Disordered" evidence="11">
    <location>
        <begin position="773"/>
        <end position="826"/>
    </location>
</feature>
<keyword evidence="5" id="KW-0067">ATP-binding</keyword>